<feature type="region of interest" description="Disordered" evidence="3">
    <location>
        <begin position="406"/>
        <end position="435"/>
    </location>
</feature>
<feature type="region of interest" description="Disordered" evidence="3">
    <location>
        <begin position="362"/>
        <end position="391"/>
    </location>
</feature>
<evidence type="ECO:0000256" key="2">
    <source>
        <dbReference type="ARBA" id="ARBA00023242"/>
    </source>
</evidence>
<dbReference type="PANTHER" id="PTHR15835">
    <property type="entry name" value="NUCLEAR-INTERACTING PARTNER OF ALK"/>
    <property type="match status" value="1"/>
</dbReference>
<accession>A0A061BAL8</accession>
<protein>
    <submittedName>
        <fullName evidence="5">RHTO0S12e04148g1_1</fullName>
    </submittedName>
</protein>
<reference evidence="5" key="1">
    <citation type="journal article" date="2014" name="Genome Announc.">
        <title>Draft genome sequence of Rhodosporidium toruloides CECT1137, an oleaginous yeast of biotechnological interest.</title>
        <authorList>
            <person name="Morin N."/>
            <person name="Calcas X."/>
            <person name="Devillers H."/>
            <person name="Durrens P."/>
            <person name="Sherman D.J."/>
            <person name="Nicaud J.-M."/>
            <person name="Neuveglise C."/>
        </authorList>
    </citation>
    <scope>NUCLEOTIDE SEQUENCE</scope>
    <source>
        <strain evidence="5">CECT1137</strain>
    </source>
</reference>
<feature type="region of interest" description="Disordered" evidence="3">
    <location>
        <begin position="34"/>
        <end position="85"/>
    </location>
</feature>
<feature type="compositionally biased region" description="Polar residues" evidence="3">
    <location>
        <begin position="365"/>
        <end position="389"/>
    </location>
</feature>
<comment type="subcellular location">
    <subcellularLocation>
        <location evidence="1">Nucleus</location>
    </subcellularLocation>
</comment>
<dbReference type="Pfam" id="PF07967">
    <property type="entry name" value="zf-C3HC"/>
    <property type="match status" value="1"/>
</dbReference>
<evidence type="ECO:0000256" key="3">
    <source>
        <dbReference type="SAM" id="MobiDB-lite"/>
    </source>
</evidence>
<sequence>MSNGSEQPANSTEADSRLSKRKLSEAISSLDAALKSTGVRVKKRKTSSPHRTSTPALEAILAKSSSRASTPSSAPPPPSYEPHSLPALLSRLSTYRLTTFSPSKPPSLSSLACALHGWQHTSTTRERVQCVTCGRGVVLLPPSSGDGGWTNPAGQKLRAEYERLVLDDGKGHAETCPWRLRPCARSLYRLPGGGLGVQAGGRRRLIEDVVREAQEMDEAGLGEVRLDLPNDAMSLVDSDDGKTRLAKALSSVSVPPPANDATAAPTTIPSATCALLVIFGWSISSAQPQSTAPALSRSNSTSSLASLRSLSSSPILHCSFCMRQVLASSYLPSPATPNPKQFNPVKQHQPFCPFVDPYAGHSIPHTRSSTPMSAQSVSSTRHASPSTPQLKPGWQVRLEAILQRHAPAQSGAAGSPSGDSIESAEEGAEGTTAGLVGAGKTKELLSYVRSLLGPKARTAGVPGAPLPSQLL</sequence>
<organism evidence="5">
    <name type="scientific">Rhodotorula toruloides</name>
    <name type="common">Yeast</name>
    <name type="synonym">Rhodosporidium toruloides</name>
    <dbReference type="NCBI Taxonomy" id="5286"/>
    <lineage>
        <taxon>Eukaryota</taxon>
        <taxon>Fungi</taxon>
        <taxon>Dikarya</taxon>
        <taxon>Basidiomycota</taxon>
        <taxon>Pucciniomycotina</taxon>
        <taxon>Microbotryomycetes</taxon>
        <taxon>Sporidiobolales</taxon>
        <taxon>Sporidiobolaceae</taxon>
        <taxon>Rhodotorula</taxon>
    </lineage>
</organism>
<evidence type="ECO:0000259" key="4">
    <source>
        <dbReference type="Pfam" id="PF07967"/>
    </source>
</evidence>
<feature type="compositionally biased region" description="Polar residues" evidence="3">
    <location>
        <begin position="1"/>
        <end position="13"/>
    </location>
</feature>
<dbReference type="GO" id="GO:0005634">
    <property type="term" value="C:nucleus"/>
    <property type="evidence" value="ECO:0007669"/>
    <property type="project" value="UniProtKB-SubCell"/>
</dbReference>
<dbReference type="GO" id="GO:0008270">
    <property type="term" value="F:zinc ion binding"/>
    <property type="evidence" value="ECO:0007669"/>
    <property type="project" value="InterPro"/>
</dbReference>
<keyword evidence="2" id="KW-0539">Nucleus</keyword>
<evidence type="ECO:0000313" key="5">
    <source>
        <dbReference type="EMBL" id="CDR46409.1"/>
    </source>
</evidence>
<feature type="compositionally biased region" description="Low complexity" evidence="3">
    <location>
        <begin position="406"/>
        <end position="420"/>
    </location>
</feature>
<dbReference type="AlphaFoldDB" id="A0A061BAL8"/>
<evidence type="ECO:0000256" key="1">
    <source>
        <dbReference type="ARBA" id="ARBA00004123"/>
    </source>
</evidence>
<dbReference type="EMBL" id="LK052947">
    <property type="protein sequence ID" value="CDR46409.1"/>
    <property type="molecule type" value="Genomic_DNA"/>
</dbReference>
<dbReference type="OrthoDB" id="2592092at2759"/>
<name>A0A061BAL8_RHOTO</name>
<feature type="region of interest" description="Disordered" evidence="3">
    <location>
        <begin position="1"/>
        <end position="22"/>
    </location>
</feature>
<feature type="compositionally biased region" description="Low complexity" evidence="3">
    <location>
        <begin position="62"/>
        <end position="72"/>
    </location>
</feature>
<feature type="domain" description="C3HC-type" evidence="4">
    <location>
        <begin position="84"/>
        <end position="197"/>
    </location>
</feature>
<dbReference type="InterPro" id="IPR012935">
    <property type="entry name" value="NuBaID_N"/>
</dbReference>
<dbReference type="PANTHER" id="PTHR15835:SF6">
    <property type="entry name" value="ZINC FINGER C3HC-TYPE PROTEIN 1"/>
    <property type="match status" value="1"/>
</dbReference>
<gene>
    <name evidence="5" type="ORF">RHTO0S_12e04148g</name>
</gene>
<proteinExistence type="predicted"/>